<dbReference type="PROSITE" id="PS51186">
    <property type="entry name" value="GNAT"/>
    <property type="match status" value="1"/>
</dbReference>
<dbReference type="InterPro" id="IPR000182">
    <property type="entry name" value="GNAT_dom"/>
</dbReference>
<dbReference type="Gene3D" id="3.40.630.30">
    <property type="match status" value="1"/>
</dbReference>
<proteinExistence type="predicted"/>
<dbReference type="KEGG" id="amd:AMED_7033"/>
<evidence type="ECO:0000313" key="3">
    <source>
        <dbReference type="Proteomes" id="UP000000328"/>
    </source>
</evidence>
<dbReference type="SUPFAM" id="SSF55729">
    <property type="entry name" value="Acyl-CoA N-acyltransferases (Nat)"/>
    <property type="match status" value="1"/>
</dbReference>
<dbReference type="InterPro" id="IPR016181">
    <property type="entry name" value="Acyl_CoA_acyltransferase"/>
</dbReference>
<dbReference type="HOGENOM" id="CLU_013985_3_1_11"/>
<gene>
    <name evidence="2" type="ordered locus">AMED_7033</name>
</gene>
<protein>
    <submittedName>
        <fullName evidence="2">GNAT family acetyltransferase</fullName>
    </submittedName>
</protein>
<dbReference type="GO" id="GO:0016747">
    <property type="term" value="F:acyltransferase activity, transferring groups other than amino-acyl groups"/>
    <property type="evidence" value="ECO:0007669"/>
    <property type="project" value="InterPro"/>
</dbReference>
<dbReference type="InterPro" id="IPR051531">
    <property type="entry name" value="N-acetyltransferase"/>
</dbReference>
<accession>A0A0H3DDJ4</accession>
<dbReference type="eggNOG" id="COG1670">
    <property type="taxonomic scope" value="Bacteria"/>
</dbReference>
<dbReference type="EMBL" id="CP002000">
    <property type="protein sequence ID" value="ADJ48751.1"/>
    <property type="molecule type" value="Genomic_DNA"/>
</dbReference>
<dbReference type="AlphaFoldDB" id="A0A0H3DDJ4"/>
<organism evidence="2 3">
    <name type="scientific">Amycolatopsis mediterranei (strain U-32)</name>
    <dbReference type="NCBI Taxonomy" id="749927"/>
    <lineage>
        <taxon>Bacteria</taxon>
        <taxon>Bacillati</taxon>
        <taxon>Actinomycetota</taxon>
        <taxon>Actinomycetes</taxon>
        <taxon>Pseudonocardiales</taxon>
        <taxon>Pseudonocardiaceae</taxon>
        <taxon>Amycolatopsis</taxon>
    </lineage>
</organism>
<dbReference type="PANTHER" id="PTHR43792">
    <property type="entry name" value="GNAT FAMILY, PUTATIVE (AFU_ORTHOLOGUE AFUA_3G00765)-RELATED-RELATED"/>
    <property type="match status" value="1"/>
</dbReference>
<dbReference type="RefSeq" id="WP_013228796.1">
    <property type="nucleotide sequence ID" value="NC_014318.1"/>
</dbReference>
<dbReference type="OrthoDB" id="3533156at2"/>
<dbReference type="PATRIC" id="fig|749927.5.peg.7314"/>
<keyword evidence="2" id="KW-0808">Transferase</keyword>
<sequence length="199" mass="22696">MQVFLETERLILRRFTENDADALFELYDDPAVMKYLNGGRPADRTEIVTLDLPAFLGYYQRFPGYGFWAAIEKSTGDFLGWFHFRPRPGDPPDEPELGYRLHRTAWGRGYGTEGSAALLAKGFTELGVRRVTASTMVVNERSRRVMEKLGMTLVRTYFEEFPEHERAPGSEHGDVEYGITREEWLASAASGAHEPPDQR</sequence>
<dbReference type="PANTHER" id="PTHR43792:SF16">
    <property type="entry name" value="N-ACETYLTRANSFERASE DOMAIN-CONTAINING PROTEIN"/>
    <property type="match status" value="1"/>
</dbReference>
<dbReference type="Proteomes" id="UP000000328">
    <property type="component" value="Chromosome"/>
</dbReference>
<evidence type="ECO:0000313" key="2">
    <source>
        <dbReference type="EMBL" id="ADJ48751.1"/>
    </source>
</evidence>
<dbReference type="Pfam" id="PF13302">
    <property type="entry name" value="Acetyltransf_3"/>
    <property type="match status" value="1"/>
</dbReference>
<name>A0A0H3DDJ4_AMYMU</name>
<feature type="domain" description="N-acetyltransferase" evidence="1">
    <location>
        <begin position="10"/>
        <end position="182"/>
    </location>
</feature>
<reference evidence="2 3" key="1">
    <citation type="journal article" date="2010" name="Cell Res.">
        <title>Complete genome sequence of the rifamycin SV-producing Amycolatopsis mediterranei U32 revealed its genetic characteristics in phylogeny and metabolism.</title>
        <authorList>
            <person name="Zhao W."/>
            <person name="Zhong Y."/>
            <person name="Yuan H."/>
            <person name="Wang J."/>
            <person name="Zheng H."/>
            <person name="Wang Y."/>
            <person name="Cen X."/>
            <person name="Xu F."/>
            <person name="Bai J."/>
            <person name="Han X."/>
            <person name="Lu G."/>
            <person name="Zhu Y."/>
            <person name="Shao Z."/>
            <person name="Yan H."/>
            <person name="Li C."/>
            <person name="Peng N."/>
            <person name="Zhang Z."/>
            <person name="Zhang Y."/>
            <person name="Lin W."/>
            <person name="Fan Y."/>
            <person name="Qin Z."/>
            <person name="Hu Y."/>
            <person name="Zhu B."/>
            <person name="Wang S."/>
            <person name="Ding X."/>
            <person name="Zhao G.P."/>
        </authorList>
    </citation>
    <scope>NUCLEOTIDE SEQUENCE [LARGE SCALE GENOMIC DNA]</scope>
    <source>
        <strain evidence="3">U-32</strain>
    </source>
</reference>
<dbReference type="GeneID" id="92874681"/>
<evidence type="ECO:0000259" key="1">
    <source>
        <dbReference type="PROSITE" id="PS51186"/>
    </source>
</evidence>